<dbReference type="RefSeq" id="WP_069311531.1">
    <property type="nucleotide sequence ID" value="NZ_MDTU01000001.1"/>
</dbReference>
<dbReference type="EMBL" id="MDTU01000001">
    <property type="protein sequence ID" value="ODN41729.1"/>
    <property type="molecule type" value="Genomic_DNA"/>
</dbReference>
<comment type="caution">
    <text evidence="1">Lacks conserved residue(s) required for the propagation of feature annotation.</text>
</comment>
<dbReference type="SMART" id="SM00448">
    <property type="entry name" value="REC"/>
    <property type="match status" value="1"/>
</dbReference>
<dbReference type="PANTHER" id="PTHR44520:SF2">
    <property type="entry name" value="RESPONSE REGULATOR RCP1"/>
    <property type="match status" value="1"/>
</dbReference>
<evidence type="ECO:0000313" key="4">
    <source>
        <dbReference type="Proteomes" id="UP000094329"/>
    </source>
</evidence>
<reference evidence="3 4" key="1">
    <citation type="submission" date="2016-08" db="EMBL/GenBank/DDBJ databases">
        <title>Draft genome sequence of Candidatus Piscirickettsia litoralis, from seawater.</title>
        <authorList>
            <person name="Wan X."/>
            <person name="Lee A.J."/>
            <person name="Hou S."/>
            <person name="Donachie S.P."/>
        </authorList>
    </citation>
    <scope>NUCLEOTIDE SEQUENCE [LARGE SCALE GENOMIC DNA]</scope>
    <source>
        <strain evidence="3 4">Y2</strain>
    </source>
</reference>
<proteinExistence type="predicted"/>
<dbReference type="PROSITE" id="PS50110">
    <property type="entry name" value="RESPONSE_REGULATORY"/>
    <property type="match status" value="1"/>
</dbReference>
<dbReference type="InterPro" id="IPR011006">
    <property type="entry name" value="CheY-like_superfamily"/>
</dbReference>
<dbReference type="SUPFAM" id="SSF52172">
    <property type="entry name" value="CheY-like"/>
    <property type="match status" value="1"/>
</dbReference>
<sequence>MEISIILAEDNESDAKLLIQALTKKCMATLKIKHAFNGEEALKVMLADHPVDLLITNLYMPRMGGRQLLRDMRDHLQFRKLPAIVLTNSDYNRDMEYCMKLQVNSYLLKPFDLAELNRVIEIINQIIEDILADKSLKDCG</sequence>
<dbReference type="Gene3D" id="3.40.50.2300">
    <property type="match status" value="1"/>
</dbReference>
<organism evidence="3 4">
    <name type="scientific">Piscirickettsia litoralis</name>
    <dbReference type="NCBI Taxonomy" id="1891921"/>
    <lineage>
        <taxon>Bacteria</taxon>
        <taxon>Pseudomonadati</taxon>
        <taxon>Pseudomonadota</taxon>
        <taxon>Gammaproteobacteria</taxon>
        <taxon>Thiotrichales</taxon>
        <taxon>Piscirickettsiaceae</taxon>
        <taxon>Piscirickettsia</taxon>
    </lineage>
</organism>
<comment type="caution">
    <text evidence="3">The sequence shown here is derived from an EMBL/GenBank/DDBJ whole genome shotgun (WGS) entry which is preliminary data.</text>
</comment>
<dbReference type="InterPro" id="IPR052893">
    <property type="entry name" value="TCS_response_regulator"/>
</dbReference>
<evidence type="ECO:0000259" key="2">
    <source>
        <dbReference type="PROSITE" id="PS50110"/>
    </source>
</evidence>
<evidence type="ECO:0000256" key="1">
    <source>
        <dbReference type="PROSITE-ProRule" id="PRU00169"/>
    </source>
</evidence>
<name>A0ABX3A6J5_9GAMM</name>
<dbReference type="InterPro" id="IPR001789">
    <property type="entry name" value="Sig_transdc_resp-reg_receiver"/>
</dbReference>
<dbReference type="Pfam" id="PF00072">
    <property type="entry name" value="Response_reg"/>
    <property type="match status" value="1"/>
</dbReference>
<evidence type="ECO:0000313" key="3">
    <source>
        <dbReference type="EMBL" id="ODN41729.1"/>
    </source>
</evidence>
<dbReference type="Proteomes" id="UP000094329">
    <property type="component" value="Unassembled WGS sequence"/>
</dbReference>
<dbReference type="PANTHER" id="PTHR44520">
    <property type="entry name" value="RESPONSE REGULATOR RCP1-RELATED"/>
    <property type="match status" value="1"/>
</dbReference>
<accession>A0ABX3A6J5</accession>
<feature type="domain" description="Response regulatory" evidence="2">
    <location>
        <begin position="4"/>
        <end position="124"/>
    </location>
</feature>
<gene>
    <name evidence="3" type="ORF">BGC07_00435</name>
</gene>
<protein>
    <recommendedName>
        <fullName evidence="2">Response regulatory domain-containing protein</fullName>
    </recommendedName>
</protein>
<keyword evidence="4" id="KW-1185">Reference proteome</keyword>